<evidence type="ECO:0000256" key="5">
    <source>
        <dbReference type="ARBA" id="ARBA00023136"/>
    </source>
</evidence>
<dbReference type="PANTHER" id="PTHR13353">
    <property type="entry name" value="TRANSMEMBRANE PROTEIN 19"/>
    <property type="match status" value="1"/>
</dbReference>
<dbReference type="PANTHER" id="PTHR13353:SF5">
    <property type="entry name" value="TRANSMEMBRANE PROTEIN 19"/>
    <property type="match status" value="1"/>
</dbReference>
<feature type="transmembrane region" description="Helical" evidence="6">
    <location>
        <begin position="70"/>
        <end position="94"/>
    </location>
</feature>
<name>A0A0M0J6M2_9EUKA</name>
<evidence type="ECO:0000256" key="2">
    <source>
        <dbReference type="ARBA" id="ARBA00009012"/>
    </source>
</evidence>
<feature type="transmembrane region" description="Helical" evidence="6">
    <location>
        <begin position="34"/>
        <end position="58"/>
    </location>
</feature>
<evidence type="ECO:0000256" key="1">
    <source>
        <dbReference type="ARBA" id="ARBA00004141"/>
    </source>
</evidence>
<organism evidence="8 9">
    <name type="scientific">Chrysochromulina tobinii</name>
    <dbReference type="NCBI Taxonomy" id="1460289"/>
    <lineage>
        <taxon>Eukaryota</taxon>
        <taxon>Haptista</taxon>
        <taxon>Haptophyta</taxon>
        <taxon>Prymnesiophyceae</taxon>
        <taxon>Prymnesiales</taxon>
        <taxon>Chrysochromulinaceae</taxon>
        <taxon>Chrysochromulina</taxon>
    </lineage>
</organism>
<feature type="transmembrane region" description="Helical" evidence="6">
    <location>
        <begin position="122"/>
        <end position="140"/>
    </location>
</feature>
<feature type="transmembrane region" description="Helical" evidence="6">
    <location>
        <begin position="211"/>
        <end position="237"/>
    </location>
</feature>
<keyword evidence="7" id="KW-0732">Signal</keyword>
<evidence type="ECO:0000313" key="9">
    <source>
        <dbReference type="Proteomes" id="UP000037460"/>
    </source>
</evidence>
<feature type="chain" id="PRO_5005601561" evidence="7">
    <location>
        <begin position="19"/>
        <end position="335"/>
    </location>
</feature>
<evidence type="ECO:0000313" key="8">
    <source>
        <dbReference type="EMBL" id="KOO22261.1"/>
    </source>
</evidence>
<sequence>MAALTLASLTSAIAAAAAAAGAKTSSQPKTLGTFYGSISPTRVSFAFFLALAISVRGYRKGSLNRSGATLALFVGFISCAASVSFGITLIVFFLGSSKVTRIGAEKKKKIEDGHQVGGNRNWVQVAANGGFGTAVAWLFLTRWMPLGLPAELPLDNARHPVETWLQLAYVCHYAACNADTWASELGVLSTVKPRLITAPWREVPTGTNGGVTVAGTAASAAGGLVIGLTFWLVGLVMRTSWFLSPRLLTEAPPQWPVVFVGGAAGLLGSMIDSLLGATLQYSGWCSKKKLVVEEPSDTSTRISGWDVLSNHQVNFFAAAFTGWIGARTARRVLFY</sequence>
<dbReference type="GO" id="GO:0016020">
    <property type="term" value="C:membrane"/>
    <property type="evidence" value="ECO:0007669"/>
    <property type="project" value="UniProtKB-SubCell"/>
</dbReference>
<proteinExistence type="inferred from homology"/>
<evidence type="ECO:0000256" key="4">
    <source>
        <dbReference type="ARBA" id="ARBA00022989"/>
    </source>
</evidence>
<dbReference type="EMBL" id="JWZX01003295">
    <property type="protein sequence ID" value="KOO22261.1"/>
    <property type="molecule type" value="Genomic_DNA"/>
</dbReference>
<keyword evidence="4 6" id="KW-1133">Transmembrane helix</keyword>
<protein>
    <submittedName>
        <fullName evidence="8">Transmembrane protein 19-like protein</fullName>
    </submittedName>
</protein>
<evidence type="ECO:0000256" key="6">
    <source>
        <dbReference type="SAM" id="Phobius"/>
    </source>
</evidence>
<dbReference type="AlphaFoldDB" id="A0A0M0J6M2"/>
<feature type="transmembrane region" description="Helical" evidence="6">
    <location>
        <begin position="257"/>
        <end position="279"/>
    </location>
</feature>
<feature type="signal peptide" evidence="7">
    <location>
        <begin position="1"/>
        <end position="18"/>
    </location>
</feature>
<dbReference type="Pfam" id="PF01940">
    <property type="entry name" value="DUF92"/>
    <property type="match status" value="1"/>
</dbReference>
<dbReference type="InterPro" id="IPR002794">
    <property type="entry name" value="DUF92_TMEM19"/>
</dbReference>
<keyword evidence="3 6" id="KW-0812">Transmembrane</keyword>
<comment type="caution">
    <text evidence="8">The sequence shown here is derived from an EMBL/GenBank/DDBJ whole genome shotgun (WGS) entry which is preliminary data.</text>
</comment>
<dbReference type="OrthoDB" id="30881at2759"/>
<evidence type="ECO:0000256" key="7">
    <source>
        <dbReference type="SAM" id="SignalP"/>
    </source>
</evidence>
<evidence type="ECO:0000256" key="3">
    <source>
        <dbReference type="ARBA" id="ARBA00022692"/>
    </source>
</evidence>
<gene>
    <name evidence="8" type="ORF">Ctob_004766</name>
</gene>
<dbReference type="Proteomes" id="UP000037460">
    <property type="component" value="Unassembled WGS sequence"/>
</dbReference>
<reference evidence="9" key="1">
    <citation type="journal article" date="2015" name="PLoS Genet.">
        <title>Genome Sequence and Transcriptome Analyses of Chrysochromulina tobin: Metabolic Tools for Enhanced Algal Fitness in the Prominent Order Prymnesiales (Haptophyceae).</title>
        <authorList>
            <person name="Hovde B.T."/>
            <person name="Deodato C.R."/>
            <person name="Hunsperger H.M."/>
            <person name="Ryken S.A."/>
            <person name="Yost W."/>
            <person name="Jha R.K."/>
            <person name="Patterson J."/>
            <person name="Monnat R.J. Jr."/>
            <person name="Barlow S.B."/>
            <person name="Starkenburg S.R."/>
            <person name="Cattolico R.A."/>
        </authorList>
    </citation>
    <scope>NUCLEOTIDE SEQUENCE</scope>
    <source>
        <strain evidence="9">CCMP291</strain>
    </source>
</reference>
<accession>A0A0M0J6M2</accession>
<comment type="subcellular location">
    <subcellularLocation>
        <location evidence="1">Membrane</location>
        <topology evidence="1">Multi-pass membrane protein</topology>
    </subcellularLocation>
</comment>
<keyword evidence="5 6" id="KW-0472">Membrane</keyword>
<keyword evidence="9" id="KW-1185">Reference proteome</keyword>
<comment type="similarity">
    <text evidence="2">Belongs to the TMEM19 family.</text>
</comment>